<evidence type="ECO:0000256" key="9">
    <source>
        <dbReference type="ARBA" id="ARBA00023170"/>
    </source>
</evidence>
<dbReference type="InterPro" id="IPR007052">
    <property type="entry name" value="CS_dom"/>
</dbReference>
<dbReference type="Gene3D" id="2.60.40.790">
    <property type="match status" value="1"/>
</dbReference>
<feature type="domain" description="CS" evidence="11">
    <location>
        <begin position="36"/>
        <end position="125"/>
    </location>
</feature>
<keyword evidence="8" id="KW-0472">Membrane</keyword>
<evidence type="ECO:0000256" key="5">
    <source>
        <dbReference type="ARBA" id="ARBA00022692"/>
    </source>
</evidence>
<dbReference type="InterPro" id="IPR008978">
    <property type="entry name" value="HSP20-like_chaperone"/>
</dbReference>
<dbReference type="PROSITE" id="PS51203">
    <property type="entry name" value="CS"/>
    <property type="match status" value="1"/>
</dbReference>
<evidence type="ECO:0000259" key="11">
    <source>
        <dbReference type="PROSITE" id="PS51203"/>
    </source>
</evidence>
<evidence type="ECO:0000256" key="4">
    <source>
        <dbReference type="ARBA" id="ARBA00022614"/>
    </source>
</evidence>
<dbReference type="InterPro" id="IPR001611">
    <property type="entry name" value="Leu-rich_rpt"/>
</dbReference>
<dbReference type="InterPro" id="IPR032675">
    <property type="entry name" value="LRR_dom_sf"/>
</dbReference>
<dbReference type="PANTHER" id="PTHR27004">
    <property type="entry name" value="RECEPTOR-LIKE PROTEIN 12 ISOFORM X1"/>
    <property type="match status" value="1"/>
</dbReference>
<organism evidence="12 13">
    <name type="scientific">Tanacetum coccineum</name>
    <dbReference type="NCBI Taxonomy" id="301880"/>
    <lineage>
        <taxon>Eukaryota</taxon>
        <taxon>Viridiplantae</taxon>
        <taxon>Streptophyta</taxon>
        <taxon>Embryophyta</taxon>
        <taxon>Tracheophyta</taxon>
        <taxon>Spermatophyta</taxon>
        <taxon>Magnoliopsida</taxon>
        <taxon>eudicotyledons</taxon>
        <taxon>Gunneridae</taxon>
        <taxon>Pentapetalae</taxon>
        <taxon>asterids</taxon>
        <taxon>campanulids</taxon>
        <taxon>Asterales</taxon>
        <taxon>Asteraceae</taxon>
        <taxon>Asteroideae</taxon>
        <taxon>Anthemideae</taxon>
        <taxon>Anthemidinae</taxon>
        <taxon>Tanacetum</taxon>
    </lineage>
</organism>
<evidence type="ECO:0000256" key="6">
    <source>
        <dbReference type="ARBA" id="ARBA00022737"/>
    </source>
</evidence>
<sequence>MELVLVDLDLEVKLNTLLNYTIKTDHGIYELWTYISRHPTLKWAQRADVIFITIDLPDAKDVKLKLEPEGKFYFSATAGLDDVPYEIDVNLHDKVDVNESKLSVGSRTIVYLIKKEESKWWNRLLKQEGKTPAFVKVDWDKWVDEDEQDEKVEMYHLVTTAGHTDVQTFRQLTNLSGLQLSFNNFSGEWELDALLSSVTNLEGLDLSCSGLSVTTKNTNHYVNPGDIGRNELSLLNLSHNFITVLPQFQWYGLGELYLQSNLIEGPFPPSICNMSYLQFLDMSHNSFDGVIPQCVGNISSILRMVDLGNNSFQGTIPNVFEEFKILFGLILNGNQLEGGVPSSLSKCESLKVLDLGNNHLNGTFPGWLGELRFLQVLVLRTNNFHGNIQPSFAVKSPFPGLQVLDLSRNSFVGRLPTKYFQNFNSMKNVVKDNTEPQYLDIGRGNYYSFVVAVKGGNTRNKSLNSLKVLNLSHNSLNGQIPDSLGKLSEIESLDLSRNHLTGNIPQSLAGIKGVAVLDLSQNHLVGRIPEGTQFKTFDQSSFGRNLGLCGFQLPKKCSERAHKPQLEEHENHEEKSGFTWEVVTLGYGCGTLLGLVMGYLMLSTRKVKWFNLIADAGKHMVLERNKRRYVEEFGEASDLFNYSDVYQLLLNYDVSDMDFGDIDFTNVWDCVSKSDSAIARQCIFQMACLNNVMSIFVSVKPNPKHPLSFASDSLQLP</sequence>
<dbReference type="Gene3D" id="3.80.10.10">
    <property type="entry name" value="Ribonuclease Inhibitor"/>
    <property type="match status" value="1"/>
</dbReference>
<dbReference type="Pfam" id="PF04969">
    <property type="entry name" value="CS"/>
    <property type="match status" value="1"/>
</dbReference>
<evidence type="ECO:0000313" key="12">
    <source>
        <dbReference type="EMBL" id="GJT39390.1"/>
    </source>
</evidence>
<evidence type="ECO:0000256" key="8">
    <source>
        <dbReference type="ARBA" id="ARBA00023136"/>
    </source>
</evidence>
<keyword evidence="13" id="KW-1185">Reference proteome</keyword>
<dbReference type="Pfam" id="PF13855">
    <property type="entry name" value="LRR_8"/>
    <property type="match status" value="1"/>
</dbReference>
<dbReference type="SUPFAM" id="SSF52058">
    <property type="entry name" value="L domain-like"/>
    <property type="match status" value="1"/>
</dbReference>
<keyword evidence="5" id="KW-0812">Transmembrane</keyword>
<gene>
    <name evidence="12" type="ORF">Tco_0939255</name>
</gene>
<name>A0ABQ5DJK8_9ASTR</name>
<dbReference type="Proteomes" id="UP001151760">
    <property type="component" value="Unassembled WGS sequence"/>
</dbReference>
<dbReference type="SUPFAM" id="SSF49764">
    <property type="entry name" value="HSP20-like chaperones"/>
    <property type="match status" value="1"/>
</dbReference>
<dbReference type="PRINTS" id="PR00019">
    <property type="entry name" value="LEURICHRPT"/>
</dbReference>
<keyword evidence="3" id="KW-1003">Cell membrane</keyword>
<evidence type="ECO:0000256" key="10">
    <source>
        <dbReference type="ARBA" id="ARBA00023180"/>
    </source>
</evidence>
<comment type="similarity">
    <text evidence="2">Belongs to the RLP family.</text>
</comment>
<protein>
    <submittedName>
        <fullName evidence="12">Leucine-rich repeat-containing protein</fullName>
    </submittedName>
</protein>
<reference evidence="12" key="1">
    <citation type="journal article" date="2022" name="Int. J. Mol. Sci.">
        <title>Draft Genome of Tanacetum Coccineum: Genomic Comparison of Closely Related Tanacetum-Family Plants.</title>
        <authorList>
            <person name="Yamashiro T."/>
            <person name="Shiraishi A."/>
            <person name="Nakayama K."/>
            <person name="Satake H."/>
        </authorList>
    </citation>
    <scope>NUCLEOTIDE SEQUENCE</scope>
</reference>
<keyword evidence="7" id="KW-1133">Transmembrane helix</keyword>
<keyword evidence="6" id="KW-0677">Repeat</keyword>
<keyword evidence="4" id="KW-0433">Leucine-rich repeat</keyword>
<evidence type="ECO:0000256" key="1">
    <source>
        <dbReference type="ARBA" id="ARBA00004251"/>
    </source>
</evidence>
<reference evidence="12" key="2">
    <citation type="submission" date="2022-01" db="EMBL/GenBank/DDBJ databases">
        <authorList>
            <person name="Yamashiro T."/>
            <person name="Shiraishi A."/>
            <person name="Satake H."/>
            <person name="Nakayama K."/>
        </authorList>
    </citation>
    <scope>NUCLEOTIDE SEQUENCE</scope>
</reference>
<evidence type="ECO:0000256" key="3">
    <source>
        <dbReference type="ARBA" id="ARBA00022475"/>
    </source>
</evidence>
<evidence type="ECO:0000256" key="2">
    <source>
        <dbReference type="ARBA" id="ARBA00009592"/>
    </source>
</evidence>
<keyword evidence="10" id="KW-0325">Glycoprotein</keyword>
<dbReference type="CDD" id="cd06465">
    <property type="entry name" value="p23_hB-ind1_like"/>
    <property type="match status" value="1"/>
</dbReference>
<accession>A0ABQ5DJK8</accession>
<comment type="caution">
    <text evidence="12">The sequence shown here is derived from an EMBL/GenBank/DDBJ whole genome shotgun (WGS) entry which is preliminary data.</text>
</comment>
<evidence type="ECO:0000313" key="13">
    <source>
        <dbReference type="Proteomes" id="UP001151760"/>
    </source>
</evidence>
<dbReference type="Pfam" id="PF00560">
    <property type="entry name" value="LRR_1"/>
    <property type="match status" value="2"/>
</dbReference>
<comment type="subcellular location">
    <subcellularLocation>
        <location evidence="1">Cell membrane</location>
        <topology evidence="1">Single-pass type I membrane protein</topology>
    </subcellularLocation>
</comment>
<dbReference type="EMBL" id="BQNB010015382">
    <property type="protein sequence ID" value="GJT39390.1"/>
    <property type="molecule type" value="Genomic_DNA"/>
</dbReference>
<evidence type="ECO:0000256" key="7">
    <source>
        <dbReference type="ARBA" id="ARBA00022989"/>
    </source>
</evidence>
<proteinExistence type="inferred from homology"/>
<dbReference type="PANTHER" id="PTHR27004:SF439">
    <property type="entry name" value="LEUCINE-RICH REPEAT-CONTAINING N-TERMINAL PLANT-TYPE DOMAIN-CONTAINING PROTEIN"/>
    <property type="match status" value="1"/>
</dbReference>
<keyword evidence="9" id="KW-0675">Receptor</keyword>